<protein>
    <submittedName>
        <fullName evidence="1">Uncharacterized protein</fullName>
    </submittedName>
</protein>
<accession>A0A0A8ZY07</accession>
<organism evidence="1">
    <name type="scientific">Arundo donax</name>
    <name type="common">Giant reed</name>
    <name type="synonym">Donax arundinaceus</name>
    <dbReference type="NCBI Taxonomy" id="35708"/>
    <lineage>
        <taxon>Eukaryota</taxon>
        <taxon>Viridiplantae</taxon>
        <taxon>Streptophyta</taxon>
        <taxon>Embryophyta</taxon>
        <taxon>Tracheophyta</taxon>
        <taxon>Spermatophyta</taxon>
        <taxon>Magnoliopsida</taxon>
        <taxon>Liliopsida</taxon>
        <taxon>Poales</taxon>
        <taxon>Poaceae</taxon>
        <taxon>PACMAD clade</taxon>
        <taxon>Arundinoideae</taxon>
        <taxon>Arundineae</taxon>
        <taxon>Arundo</taxon>
    </lineage>
</organism>
<dbReference type="EMBL" id="GBRH01253611">
    <property type="protein sequence ID" value="JAD44284.1"/>
    <property type="molecule type" value="Transcribed_RNA"/>
</dbReference>
<proteinExistence type="predicted"/>
<reference evidence="1" key="2">
    <citation type="journal article" date="2015" name="Data Brief">
        <title>Shoot transcriptome of the giant reed, Arundo donax.</title>
        <authorList>
            <person name="Barrero R.A."/>
            <person name="Guerrero F.D."/>
            <person name="Moolhuijzen P."/>
            <person name="Goolsby J.A."/>
            <person name="Tidwell J."/>
            <person name="Bellgard S.E."/>
            <person name="Bellgard M.I."/>
        </authorList>
    </citation>
    <scope>NUCLEOTIDE SEQUENCE</scope>
    <source>
        <tissue evidence="1">Shoot tissue taken approximately 20 cm above the soil surface</tissue>
    </source>
</reference>
<reference evidence="1" key="1">
    <citation type="submission" date="2014-09" db="EMBL/GenBank/DDBJ databases">
        <authorList>
            <person name="Magalhaes I.L.F."/>
            <person name="Oliveira U."/>
            <person name="Santos F.R."/>
            <person name="Vidigal T.H.D.A."/>
            <person name="Brescovit A.D."/>
            <person name="Santos A.J."/>
        </authorList>
    </citation>
    <scope>NUCLEOTIDE SEQUENCE</scope>
    <source>
        <tissue evidence="1">Shoot tissue taken approximately 20 cm above the soil surface</tissue>
    </source>
</reference>
<sequence>MRDWYVMGFNQTNPYFSLKFSASFETYF</sequence>
<evidence type="ECO:0000313" key="1">
    <source>
        <dbReference type="EMBL" id="JAD44284.1"/>
    </source>
</evidence>
<dbReference type="AlphaFoldDB" id="A0A0A8ZY07"/>
<name>A0A0A8ZY07_ARUDO</name>